<dbReference type="HOGENOM" id="CLU_3159534_0_0_6"/>
<gene>
    <name evidence="1" type="ORF">XPG1_1294</name>
</gene>
<evidence type="ECO:0000313" key="1">
    <source>
        <dbReference type="EMBL" id="CDG20949.1"/>
    </source>
</evidence>
<accession>A0A068R1M2</accession>
<keyword evidence="2" id="KW-1185">Reference proteome</keyword>
<dbReference type="AlphaFoldDB" id="A0A068R1M2"/>
<reference evidence="1 2" key="1">
    <citation type="submission" date="2013-07" db="EMBL/GenBank/DDBJ databases">
        <authorList>
            <person name="Genoscope - CEA"/>
        </authorList>
    </citation>
    <scope>NUCLEOTIDE SEQUENCE [LARGE SCALE GENOMIC DNA]</scope>
    <source>
        <strain evidence="1 2">G6</strain>
    </source>
</reference>
<protein>
    <submittedName>
        <fullName evidence="1">Uncharacterized protein</fullName>
    </submittedName>
</protein>
<evidence type="ECO:0000313" key="2">
    <source>
        <dbReference type="Proteomes" id="UP000032735"/>
    </source>
</evidence>
<organism evidence="1 2">
    <name type="scientific">Xenorhabdus poinarii G6</name>
    <dbReference type="NCBI Taxonomy" id="1354304"/>
    <lineage>
        <taxon>Bacteria</taxon>
        <taxon>Pseudomonadati</taxon>
        <taxon>Pseudomonadota</taxon>
        <taxon>Gammaproteobacteria</taxon>
        <taxon>Enterobacterales</taxon>
        <taxon>Morganellaceae</taxon>
        <taxon>Xenorhabdus</taxon>
    </lineage>
</organism>
<dbReference type="KEGG" id="xpo:XPG1_1294"/>
<dbReference type="Proteomes" id="UP000032735">
    <property type="component" value="Chromosome"/>
</dbReference>
<sequence>MVTYIKIINFIDFEICYMLILKMNKHIEQPRCPKIEQKHFSKIAHVRH</sequence>
<dbReference type="EMBL" id="FO704551">
    <property type="protein sequence ID" value="CDG20949.1"/>
    <property type="molecule type" value="Genomic_DNA"/>
</dbReference>
<dbReference type="STRING" id="1354304.XPG1_1294"/>
<proteinExistence type="predicted"/>
<name>A0A068R1M2_9GAMM</name>